<name>A0A1I8F9S5_9PLAT</name>
<evidence type="ECO:0000313" key="3">
    <source>
        <dbReference type="WBParaSite" id="maker-unitig_26303-snap-gene-0.1-mRNA-1"/>
    </source>
</evidence>
<reference evidence="3" key="1">
    <citation type="submission" date="2016-11" db="UniProtKB">
        <authorList>
            <consortium name="WormBaseParasite"/>
        </authorList>
    </citation>
    <scope>IDENTIFICATION</scope>
</reference>
<feature type="compositionally biased region" description="Polar residues" evidence="1">
    <location>
        <begin position="31"/>
        <end position="44"/>
    </location>
</feature>
<dbReference type="WBParaSite" id="maker-unitig_26303-snap-gene-0.1-mRNA-1">
    <property type="protein sequence ID" value="maker-unitig_26303-snap-gene-0.1-mRNA-1"/>
    <property type="gene ID" value="maker-unitig_26303-snap-gene-0.1"/>
</dbReference>
<feature type="region of interest" description="Disordered" evidence="1">
    <location>
        <begin position="1"/>
        <end position="44"/>
    </location>
</feature>
<evidence type="ECO:0000313" key="2">
    <source>
        <dbReference type="Proteomes" id="UP000095280"/>
    </source>
</evidence>
<dbReference type="AlphaFoldDB" id="A0A1I8F9S5"/>
<accession>A0A1I8F9S5</accession>
<keyword evidence="2" id="KW-1185">Reference proteome</keyword>
<proteinExistence type="predicted"/>
<dbReference type="Proteomes" id="UP000095280">
    <property type="component" value="Unplaced"/>
</dbReference>
<organism evidence="2 3">
    <name type="scientific">Macrostomum lignano</name>
    <dbReference type="NCBI Taxonomy" id="282301"/>
    <lineage>
        <taxon>Eukaryota</taxon>
        <taxon>Metazoa</taxon>
        <taxon>Spiralia</taxon>
        <taxon>Lophotrochozoa</taxon>
        <taxon>Platyhelminthes</taxon>
        <taxon>Rhabditophora</taxon>
        <taxon>Macrostomorpha</taxon>
        <taxon>Macrostomida</taxon>
        <taxon>Macrostomidae</taxon>
        <taxon>Macrostomum</taxon>
    </lineage>
</organism>
<protein>
    <submittedName>
        <fullName evidence="3">Protein of unassigned function</fullName>
    </submittedName>
</protein>
<evidence type="ECO:0000256" key="1">
    <source>
        <dbReference type="SAM" id="MobiDB-lite"/>
    </source>
</evidence>
<sequence>MLASAKPASGGISRTNRLRQGSEDPLRLAISPNTGSWSNRPTVV</sequence>